<name>A0A514DE33_9CAUD</name>
<protein>
    <recommendedName>
        <fullName evidence="1">DUF7257 domain-containing protein</fullName>
    </recommendedName>
</protein>
<dbReference type="RefSeq" id="YP_010059888.1">
    <property type="nucleotide sequence ID" value="NC_054727.1"/>
</dbReference>
<keyword evidence="3" id="KW-1185">Reference proteome</keyword>
<dbReference type="Proteomes" id="UP000316777">
    <property type="component" value="Segment"/>
</dbReference>
<reference evidence="2 3" key="1">
    <citation type="submission" date="2019-05" db="EMBL/GenBank/DDBJ databases">
        <authorList>
            <person name="Pope W.H."/>
            <person name="Garlena R.A."/>
            <person name="Russell D.A."/>
            <person name="Jacobs-Sera D."/>
            <person name="Hatfull G.F."/>
        </authorList>
    </citation>
    <scope>NUCLEOTIDE SEQUENCE [LARGE SCALE GENOMIC DNA]</scope>
</reference>
<gene>
    <name evidence="2" type="primary">199</name>
    <name evidence="2" type="ORF">SEA_PHRAPPUCCINO_199</name>
</gene>
<dbReference type="Pfam" id="PF23918">
    <property type="entry name" value="DUF7257"/>
    <property type="match status" value="1"/>
</dbReference>
<feature type="domain" description="DUF7257" evidence="1">
    <location>
        <begin position="141"/>
        <end position="378"/>
    </location>
</feature>
<evidence type="ECO:0000313" key="3">
    <source>
        <dbReference type="Proteomes" id="UP000316777"/>
    </source>
</evidence>
<dbReference type="KEGG" id="vg:64767120"/>
<dbReference type="EMBL" id="MK937592">
    <property type="protein sequence ID" value="QDH91874.1"/>
    <property type="molecule type" value="Genomic_DNA"/>
</dbReference>
<evidence type="ECO:0000259" key="1">
    <source>
        <dbReference type="Pfam" id="PF23918"/>
    </source>
</evidence>
<proteinExistence type="predicted"/>
<dbReference type="GeneID" id="64767120"/>
<sequence>MAEDMSASEIDARITSGLSAYATKSFVDSRDALNATPSYVDAGDATRLKQAQKNVANGVAGLGADGRVDRNQIGVSDTQRLPKGFWTPPNYGSGPVVITSGEATLFPMPVTDPGYPYRLVVMGNIDALSGNEGTAPRILVRVGSPSGPVIASGQGSPESYSYLGTDQFNRTGANLGSGWSELWVGSDSGHAEVSNGQAVYVKSGVSPSRAGLFRRTGNDATTETNYQEVDYVTTTSCDDGNDLASFLGVSARNFILGRASADLQNWCGFFLDAHDAQFGYRLNGTTNTLGSSVSCENTANTWFKGRFGTQAGERVFQLLRNNVPILTVNDTNAVTPMGTDYRGWGFGFRAGNHEVFGVPSQQAAPAFIDWITINDTVPGEDNSSFAPVYVIPESMATQAARTGATTLYVQLAETGPAGAVGGGYTYHNNLSVMAIPA</sequence>
<organism evidence="2 3">
    <name type="scientific">Mycobacterium phage Phrappuccino</name>
    <dbReference type="NCBI Taxonomy" id="2591223"/>
    <lineage>
        <taxon>Viruses</taxon>
        <taxon>Duplodnaviria</taxon>
        <taxon>Heunggongvirae</taxon>
        <taxon>Uroviricota</taxon>
        <taxon>Caudoviricetes</taxon>
        <taxon>Phrappuccinovirus</taxon>
        <taxon>Phrappuccinovirus phrappuccino</taxon>
        <taxon>Phreappuccinovirus Phrappuccino</taxon>
    </lineage>
</organism>
<dbReference type="InterPro" id="IPR055681">
    <property type="entry name" value="DUF7257"/>
</dbReference>
<accession>A0A514DE33</accession>
<evidence type="ECO:0000313" key="2">
    <source>
        <dbReference type="EMBL" id="QDH91874.1"/>
    </source>
</evidence>